<organism evidence="1 2">
    <name type="scientific">Phormidesmis priestleyi ULC007</name>
    <dbReference type="NCBI Taxonomy" id="1920490"/>
    <lineage>
        <taxon>Bacteria</taxon>
        <taxon>Bacillati</taxon>
        <taxon>Cyanobacteriota</taxon>
        <taxon>Cyanophyceae</taxon>
        <taxon>Leptolyngbyales</taxon>
        <taxon>Leptolyngbyaceae</taxon>
        <taxon>Phormidesmis</taxon>
    </lineage>
</organism>
<dbReference type="OrthoDB" id="532849at2"/>
<dbReference type="Proteomes" id="UP000238634">
    <property type="component" value="Unassembled WGS sequence"/>
</dbReference>
<keyword evidence="2" id="KW-1185">Reference proteome</keyword>
<accession>A0A2T1D5T4</accession>
<dbReference type="RefSeq" id="WP_073072761.1">
    <property type="nucleotide sequence ID" value="NZ_MPPI01000019.1"/>
</dbReference>
<gene>
    <name evidence="1" type="ORF">C7B65_23545</name>
</gene>
<dbReference type="AlphaFoldDB" id="A0A2T1D5T4"/>
<dbReference type="EMBL" id="PVWG01000053">
    <property type="protein sequence ID" value="PSB15791.1"/>
    <property type="molecule type" value="Genomic_DNA"/>
</dbReference>
<reference evidence="1 2" key="2">
    <citation type="submission" date="2018-03" db="EMBL/GenBank/DDBJ databases">
        <title>The ancient ancestry and fast evolution of plastids.</title>
        <authorList>
            <person name="Moore K.R."/>
            <person name="Magnabosco C."/>
            <person name="Momper L."/>
            <person name="Gold D.A."/>
            <person name="Bosak T."/>
            <person name="Fournier G.P."/>
        </authorList>
    </citation>
    <scope>NUCLEOTIDE SEQUENCE [LARGE SCALE GENOMIC DNA]</scope>
    <source>
        <strain evidence="1 2">ULC007</strain>
    </source>
</reference>
<name>A0A2T1D5T4_9CYAN</name>
<protein>
    <submittedName>
        <fullName evidence="1">Uncharacterized protein</fullName>
    </submittedName>
</protein>
<evidence type="ECO:0000313" key="1">
    <source>
        <dbReference type="EMBL" id="PSB15791.1"/>
    </source>
</evidence>
<evidence type="ECO:0000313" key="2">
    <source>
        <dbReference type="Proteomes" id="UP000238634"/>
    </source>
</evidence>
<sequence length="133" mass="14717">MPEPITAVTIAALAFNEFIKSGAGEIAKKSIGGGMEGVKKLRDFIKSKFAGNQRAEVAIAEIEQQGTEESLTKFTKYLDLEMDEDQAFATEIRQIAQQINNNQTVDNREYINYGRDQINIDKIDGDNTRIGGS</sequence>
<dbReference type="STRING" id="1920490.GCA_001895925_00412"/>
<comment type="caution">
    <text evidence="1">The sequence shown here is derived from an EMBL/GenBank/DDBJ whole genome shotgun (WGS) entry which is preliminary data.</text>
</comment>
<proteinExistence type="predicted"/>
<reference evidence="1 2" key="1">
    <citation type="submission" date="2018-02" db="EMBL/GenBank/DDBJ databases">
        <authorList>
            <person name="Cohen D.B."/>
            <person name="Kent A.D."/>
        </authorList>
    </citation>
    <scope>NUCLEOTIDE SEQUENCE [LARGE SCALE GENOMIC DNA]</scope>
    <source>
        <strain evidence="1 2">ULC007</strain>
    </source>
</reference>